<gene>
    <name evidence="2" type="ORF">BCV72DRAFT_309815</name>
</gene>
<accession>A0A1X0QPI7</accession>
<dbReference type="Proteomes" id="UP000242414">
    <property type="component" value="Unassembled WGS sequence"/>
</dbReference>
<dbReference type="EMBL" id="KV922109">
    <property type="protein sequence ID" value="ORE01665.1"/>
    <property type="molecule type" value="Genomic_DNA"/>
</dbReference>
<feature type="region of interest" description="Disordered" evidence="1">
    <location>
        <begin position="355"/>
        <end position="379"/>
    </location>
</feature>
<dbReference type="OrthoDB" id="2281761at2759"/>
<protein>
    <submittedName>
        <fullName evidence="2">Uncharacterized protein</fullName>
    </submittedName>
</protein>
<name>A0A1X0QPI7_RHIZD</name>
<evidence type="ECO:0000256" key="1">
    <source>
        <dbReference type="SAM" id="MobiDB-lite"/>
    </source>
</evidence>
<proteinExistence type="predicted"/>
<dbReference type="VEuPathDB" id="FungiDB:BCV72DRAFT_309815"/>
<dbReference type="AlphaFoldDB" id="A0A1X0QPI7"/>
<evidence type="ECO:0000313" key="2">
    <source>
        <dbReference type="EMBL" id="ORE01665.1"/>
    </source>
</evidence>
<reference evidence="2" key="1">
    <citation type="journal article" date="2016" name="Proc. Natl. Acad. Sci. U.S.A.">
        <title>Lipid metabolic changes in an early divergent fungus govern the establishment of a mutualistic symbiosis with endobacteria.</title>
        <authorList>
            <person name="Lastovetsky O.A."/>
            <person name="Gaspar M.L."/>
            <person name="Mondo S.J."/>
            <person name="LaButti K.M."/>
            <person name="Sandor L."/>
            <person name="Grigoriev I.V."/>
            <person name="Henry S.A."/>
            <person name="Pawlowska T.E."/>
        </authorList>
    </citation>
    <scope>NUCLEOTIDE SEQUENCE [LARGE SCALE GENOMIC DNA]</scope>
    <source>
        <strain evidence="2">ATCC 52814</strain>
    </source>
</reference>
<organism evidence="2">
    <name type="scientific">Rhizopus microsporus var. microsporus</name>
    <dbReference type="NCBI Taxonomy" id="86635"/>
    <lineage>
        <taxon>Eukaryota</taxon>
        <taxon>Fungi</taxon>
        <taxon>Fungi incertae sedis</taxon>
        <taxon>Mucoromycota</taxon>
        <taxon>Mucoromycotina</taxon>
        <taxon>Mucoromycetes</taxon>
        <taxon>Mucorales</taxon>
        <taxon>Mucorineae</taxon>
        <taxon>Rhizopodaceae</taxon>
        <taxon>Rhizopus</taxon>
    </lineage>
</organism>
<sequence>MSSPTLQLNAKNNINISIYNTNNTHKREISTDSDSSLSDPNINRRKKSNYFVGNGQKEWEPRSRYIIDGVDITRRLDSFRKRSIWVAENLNHLNPIRVLSLSFVFPINKWNKARCVSSYLKEEAGNALLKQAYQGIQMPKVSDEAVLFCKRLIDAEGGEVPNMEASSDMERFVMKIAKSFANNSAKAKNNSEATFLIKYLWPIIKIMFIEDAKKNVVYSLIDGYEKDENEKPDFMLGIGSRKRELYYFYVELKRPECQSKYQKEDDYCKLLKQMKASVDKQVKLKLANPSSFGLLCEGFNSSLYKMTLVNDGIYLPVMVKRFSLVENESQLLNVPVIVETLGLVRDEFQRLQSKYNGKRKEETEESQYVKPSYKTEFKK</sequence>